<reference evidence="11 12" key="1">
    <citation type="submission" date="2006-07" db="EMBL/GenBank/DDBJ databases">
        <title>Annotation of the draft genome assembly of Chlorobium ferroxidans DSM 13031.</title>
        <authorList>
            <consortium name="US DOE Joint Genome Institute (JGI-ORNL)"/>
            <person name="Larimer F."/>
            <person name="Land M."/>
            <person name="Hauser L."/>
        </authorList>
    </citation>
    <scope>NUCLEOTIDE SEQUENCE [LARGE SCALE GENOMIC DNA]</scope>
    <source>
        <strain evidence="11 12">DSM 13031</strain>
    </source>
</reference>
<dbReference type="Proteomes" id="UP000004162">
    <property type="component" value="Unassembled WGS sequence"/>
</dbReference>
<feature type="domain" description="ABC transmembrane type-1" evidence="10">
    <location>
        <begin position="223"/>
        <end position="439"/>
    </location>
</feature>
<evidence type="ECO:0000313" key="12">
    <source>
        <dbReference type="Proteomes" id="UP000004162"/>
    </source>
</evidence>
<dbReference type="PANTHER" id="PTHR43470">
    <property type="entry name" value="PHOSPHATE TRANSPORT SYSTEM PERMEASE PROTEIN PSTA-RELATED"/>
    <property type="match status" value="1"/>
</dbReference>
<dbReference type="GO" id="GO:0005886">
    <property type="term" value="C:plasma membrane"/>
    <property type="evidence" value="ECO:0007669"/>
    <property type="project" value="UniProtKB-SubCell"/>
</dbReference>
<proteinExistence type="inferred from homology"/>
<keyword evidence="12" id="KW-1185">Reference proteome</keyword>
<evidence type="ECO:0000256" key="8">
    <source>
        <dbReference type="ARBA" id="ARBA00023136"/>
    </source>
</evidence>
<evidence type="ECO:0000259" key="10">
    <source>
        <dbReference type="PROSITE" id="PS50928"/>
    </source>
</evidence>
<reference evidence="11 12" key="2">
    <citation type="submission" date="2006-07" db="EMBL/GenBank/DDBJ databases">
        <title>Sequencing of the draft genome and assembly of Chlorobium ferroxidans DSM 13031.</title>
        <authorList>
            <consortium name="US DOE Joint Genome Institute (JGI-PGF)"/>
            <person name="Copeland A."/>
            <person name="Lucas S."/>
            <person name="Lapidus A."/>
            <person name="Barry K."/>
            <person name="Glavina del Rio T."/>
            <person name="Dalin E."/>
            <person name="Tice H."/>
            <person name="Bruce D."/>
            <person name="Pitluck S."/>
            <person name="Richardson P."/>
        </authorList>
    </citation>
    <scope>NUCLEOTIDE SEQUENCE [LARGE SCALE GENOMIC DNA]</scope>
    <source>
        <strain evidence="11 12">DSM 13031</strain>
    </source>
</reference>
<keyword evidence="4" id="KW-0813">Transport</keyword>
<dbReference type="OrthoDB" id="9785113at2"/>
<dbReference type="GO" id="GO:0035435">
    <property type="term" value="P:phosphate ion transmembrane transport"/>
    <property type="evidence" value="ECO:0007669"/>
    <property type="project" value="InterPro"/>
</dbReference>
<dbReference type="PANTHER" id="PTHR43470:SF3">
    <property type="entry name" value="PHOSPHATE TRANSPORT SYSTEM PERMEASE PROTEIN PSTA-RELATED"/>
    <property type="match status" value="1"/>
</dbReference>
<dbReference type="PROSITE" id="PS50928">
    <property type="entry name" value="ABC_TM1"/>
    <property type="match status" value="1"/>
</dbReference>
<feature type="transmembrane region" description="Helical" evidence="9">
    <location>
        <begin position="268"/>
        <end position="288"/>
    </location>
</feature>
<comment type="similarity">
    <text evidence="2 9">Belongs to the binding-protein-dependent transport system permease family. CysTW subfamily.</text>
</comment>
<evidence type="ECO:0000256" key="7">
    <source>
        <dbReference type="ARBA" id="ARBA00022989"/>
    </source>
</evidence>
<dbReference type="InterPro" id="IPR035906">
    <property type="entry name" value="MetI-like_sf"/>
</dbReference>
<feature type="transmembrane region" description="Helical" evidence="9">
    <location>
        <begin position="20"/>
        <end position="45"/>
    </location>
</feature>
<dbReference type="InterPro" id="IPR005672">
    <property type="entry name" value="Phosphate_PstA"/>
</dbReference>
<keyword evidence="5 9" id="KW-1003">Cell membrane</keyword>
<dbReference type="NCBIfam" id="TIGR00974">
    <property type="entry name" value="3a0107s02c"/>
    <property type="match status" value="1"/>
</dbReference>
<comment type="caution">
    <text evidence="11">The sequence shown here is derived from an EMBL/GenBank/DDBJ whole genome shotgun (WGS) entry which is preliminary data.</text>
</comment>
<evidence type="ECO:0000256" key="5">
    <source>
        <dbReference type="ARBA" id="ARBA00022475"/>
    </source>
</evidence>
<evidence type="ECO:0000256" key="1">
    <source>
        <dbReference type="ARBA" id="ARBA00004651"/>
    </source>
</evidence>
<gene>
    <name evidence="11" type="ORF">CferDRAFT_0856</name>
</gene>
<dbReference type="AlphaFoldDB" id="Q0YRH9"/>
<sequence length="448" mass="48736">MNLGTRKLLDRSFTSVGIGSIVIMALALMVVLVPIVTNGLGAVFFTGTVEHRKMLLSEFNRGDSRELETAIASSDRYRAKVYEMLSGFESEMAAMTPERQDEYRPKYGQVKTAVQALLGPLPGDPEPMLTRFKYGQTRWEKAEEKLHDLLYETKWDNSDPNAMSKEYFANRSESFAGTSLVKLFPYVRENMSNMLLPEFTVYWGFITDSSVDSHIFGGIWPEIQGTFFLAVGAMLFAFPLGVIAAVYFTEYAKSGFFNSMLRSANSTLAGVPSIVFGMFGLAFFINTLKVSESKSVIAGSLTLAIMILPTIIRAAEEAILAVPKTYREASLSLGSTKWNTIATVILPAALPGILTGGVISLGRAAGETAPIIFTAAVSVGSAIGLADVFSSPTPALSWNIYNLASEHEAAAQIRHVQYGMVLALVSIVLLLNLSAIVLRARISKKLKG</sequence>
<feature type="transmembrane region" description="Helical" evidence="9">
    <location>
        <begin position="418"/>
        <end position="438"/>
    </location>
</feature>
<keyword evidence="8 9" id="KW-0472">Membrane</keyword>
<keyword evidence="6 9" id="KW-0812">Transmembrane</keyword>
<accession>Q0YRH9</accession>
<dbReference type="SUPFAM" id="SSF161098">
    <property type="entry name" value="MetI-like"/>
    <property type="match status" value="1"/>
</dbReference>
<evidence type="ECO:0000256" key="3">
    <source>
        <dbReference type="ARBA" id="ARBA00016864"/>
    </source>
</evidence>
<comment type="subcellular location">
    <subcellularLocation>
        <location evidence="1 9">Cell membrane</location>
        <topology evidence="1 9">Multi-pass membrane protein</topology>
    </subcellularLocation>
</comment>
<dbReference type="InterPro" id="IPR000515">
    <property type="entry name" value="MetI-like"/>
</dbReference>
<feature type="transmembrane region" description="Helical" evidence="9">
    <location>
        <begin position="371"/>
        <end position="389"/>
    </location>
</feature>
<evidence type="ECO:0000313" key="11">
    <source>
        <dbReference type="EMBL" id="EAT58915.1"/>
    </source>
</evidence>
<evidence type="ECO:0000256" key="2">
    <source>
        <dbReference type="ARBA" id="ARBA00007069"/>
    </source>
</evidence>
<organism evidence="11 12">
    <name type="scientific">Chlorobium ferrooxidans DSM 13031</name>
    <dbReference type="NCBI Taxonomy" id="377431"/>
    <lineage>
        <taxon>Bacteria</taxon>
        <taxon>Pseudomonadati</taxon>
        <taxon>Chlorobiota</taxon>
        <taxon>Chlorobiia</taxon>
        <taxon>Chlorobiales</taxon>
        <taxon>Chlorobiaceae</taxon>
        <taxon>Chlorobium/Pelodictyon group</taxon>
        <taxon>Chlorobium</taxon>
    </lineage>
</organism>
<dbReference type="Pfam" id="PF00528">
    <property type="entry name" value="BPD_transp_1"/>
    <property type="match status" value="1"/>
</dbReference>
<dbReference type="CDD" id="cd06261">
    <property type="entry name" value="TM_PBP2"/>
    <property type="match status" value="1"/>
</dbReference>
<feature type="transmembrane region" description="Helical" evidence="9">
    <location>
        <begin position="340"/>
        <end position="359"/>
    </location>
</feature>
<feature type="transmembrane region" description="Helical" evidence="9">
    <location>
        <begin position="227"/>
        <end position="248"/>
    </location>
</feature>
<evidence type="ECO:0000256" key="4">
    <source>
        <dbReference type="ARBA" id="ARBA00022448"/>
    </source>
</evidence>
<name>Q0YRH9_9CHLB</name>
<dbReference type="EMBL" id="AASE01000010">
    <property type="protein sequence ID" value="EAT58915.1"/>
    <property type="molecule type" value="Genomic_DNA"/>
</dbReference>
<dbReference type="GO" id="GO:0005315">
    <property type="term" value="F:phosphate transmembrane transporter activity"/>
    <property type="evidence" value="ECO:0007669"/>
    <property type="project" value="InterPro"/>
</dbReference>
<dbReference type="Gene3D" id="1.10.3720.10">
    <property type="entry name" value="MetI-like"/>
    <property type="match status" value="1"/>
</dbReference>
<dbReference type="RefSeq" id="WP_006366443.1">
    <property type="nucleotide sequence ID" value="NZ_AASE01000010.1"/>
</dbReference>
<keyword evidence="7 9" id="KW-1133">Transmembrane helix</keyword>
<evidence type="ECO:0000256" key="6">
    <source>
        <dbReference type="ARBA" id="ARBA00022692"/>
    </source>
</evidence>
<protein>
    <recommendedName>
        <fullName evidence="3 9">Phosphate transport system permease protein PstA</fullName>
    </recommendedName>
</protein>
<evidence type="ECO:0000256" key="9">
    <source>
        <dbReference type="RuleBase" id="RU363043"/>
    </source>
</evidence>
<feature type="transmembrane region" description="Helical" evidence="9">
    <location>
        <begin position="295"/>
        <end position="315"/>
    </location>
</feature>